<dbReference type="InterPro" id="IPR027417">
    <property type="entry name" value="P-loop_NTPase"/>
</dbReference>
<keyword evidence="6" id="KW-1185">Reference proteome</keyword>
<keyword evidence="3 5" id="KW-0418">Kinase</keyword>
<feature type="binding site" evidence="3">
    <location>
        <begin position="18"/>
        <end position="23"/>
    </location>
    <ligand>
        <name>ATP</name>
        <dbReference type="ChEBI" id="CHEBI:30616"/>
    </ligand>
</feature>
<dbReference type="GO" id="GO:0015937">
    <property type="term" value="P:coenzyme A biosynthetic process"/>
    <property type="evidence" value="ECO:0007669"/>
    <property type="project" value="UniProtKB-UniRule"/>
</dbReference>
<dbReference type="Pfam" id="PF01121">
    <property type="entry name" value="CoaE"/>
    <property type="match status" value="1"/>
</dbReference>
<keyword evidence="3" id="KW-0173">Coenzyme A biosynthesis</keyword>
<comment type="pathway">
    <text evidence="3">Cofactor biosynthesis; coenzyme A biosynthesis; CoA from (R)-pantothenate: step 5/5.</text>
</comment>
<keyword evidence="1 3" id="KW-0547">Nucleotide-binding</keyword>
<dbReference type="HAMAP" id="MF_00376">
    <property type="entry name" value="Dephospho_CoA_kinase"/>
    <property type="match status" value="1"/>
</dbReference>
<dbReference type="GO" id="GO:0005737">
    <property type="term" value="C:cytoplasm"/>
    <property type="evidence" value="ECO:0007669"/>
    <property type="project" value="UniProtKB-SubCell"/>
</dbReference>
<evidence type="ECO:0000256" key="2">
    <source>
        <dbReference type="ARBA" id="ARBA00022840"/>
    </source>
</evidence>
<gene>
    <name evidence="3" type="primary">coaE</name>
    <name evidence="5" type="ORF">EJ419_02530</name>
</gene>
<dbReference type="SUPFAM" id="SSF52540">
    <property type="entry name" value="P-loop containing nucleoside triphosphate hydrolases"/>
    <property type="match status" value="1"/>
</dbReference>
<comment type="similarity">
    <text evidence="3">Belongs to the CoaE family.</text>
</comment>
<evidence type="ECO:0000313" key="5">
    <source>
        <dbReference type="EMBL" id="TCD54599.1"/>
    </source>
</evidence>
<dbReference type="GO" id="GO:0005524">
    <property type="term" value="F:ATP binding"/>
    <property type="evidence" value="ECO:0007669"/>
    <property type="project" value="UniProtKB-UniRule"/>
</dbReference>
<dbReference type="GO" id="GO:0004140">
    <property type="term" value="F:dephospho-CoA kinase activity"/>
    <property type="evidence" value="ECO:0007669"/>
    <property type="project" value="UniProtKB-UniRule"/>
</dbReference>
<dbReference type="PANTHER" id="PTHR10695:SF46">
    <property type="entry name" value="BIFUNCTIONAL COENZYME A SYNTHASE-RELATED"/>
    <property type="match status" value="1"/>
</dbReference>
<protein>
    <recommendedName>
        <fullName evidence="3 4">Dephospho-CoA kinase</fullName>
        <ecNumber evidence="3 4">2.7.1.24</ecNumber>
    </recommendedName>
    <alternativeName>
        <fullName evidence="3">Dephosphocoenzyme A kinase</fullName>
    </alternativeName>
</protein>
<keyword evidence="2 3" id="KW-0067">ATP-binding</keyword>
<dbReference type="UniPathway" id="UPA00241">
    <property type="reaction ID" value="UER00356"/>
</dbReference>
<dbReference type="PROSITE" id="PS51219">
    <property type="entry name" value="DPCK"/>
    <property type="match status" value="1"/>
</dbReference>
<dbReference type="InterPro" id="IPR001977">
    <property type="entry name" value="Depp_CoAkinase"/>
</dbReference>
<dbReference type="NCBIfam" id="TIGR00152">
    <property type="entry name" value="dephospho-CoA kinase"/>
    <property type="match status" value="1"/>
</dbReference>
<comment type="caution">
    <text evidence="5">The sequence shown here is derived from an EMBL/GenBank/DDBJ whole genome shotgun (WGS) entry which is preliminary data.</text>
</comment>
<keyword evidence="3 5" id="KW-0808">Transferase</keyword>
<proteinExistence type="inferred from homology"/>
<comment type="function">
    <text evidence="3">Catalyzes the phosphorylation of the 3'-hydroxyl group of dephosphocoenzyme A to form coenzyme A.</text>
</comment>
<dbReference type="Proteomes" id="UP000291289">
    <property type="component" value="Unassembled WGS sequence"/>
</dbReference>
<dbReference type="Gene3D" id="3.40.50.300">
    <property type="entry name" value="P-loop containing nucleotide triphosphate hydrolases"/>
    <property type="match status" value="1"/>
</dbReference>
<dbReference type="RefSeq" id="WP_131283356.1">
    <property type="nucleotide sequence ID" value="NZ_RXLP01000012.1"/>
</dbReference>
<dbReference type="EC" id="2.7.1.24" evidence="3 4"/>
<accession>A0A4V2MU17</accession>
<comment type="subcellular location">
    <subcellularLocation>
        <location evidence="3">Cytoplasm</location>
    </subcellularLocation>
</comment>
<organism evidence="5 6">
    <name type="scientific">Alloscardovia theropitheci</name>
    <dbReference type="NCBI Taxonomy" id="2496842"/>
    <lineage>
        <taxon>Bacteria</taxon>
        <taxon>Bacillati</taxon>
        <taxon>Actinomycetota</taxon>
        <taxon>Actinomycetes</taxon>
        <taxon>Bifidobacteriales</taxon>
        <taxon>Bifidobacteriaceae</taxon>
        <taxon>Alloscardovia</taxon>
    </lineage>
</organism>
<dbReference type="CDD" id="cd02022">
    <property type="entry name" value="DPCK"/>
    <property type="match status" value="1"/>
</dbReference>
<dbReference type="EMBL" id="RXLP01000012">
    <property type="protein sequence ID" value="TCD54599.1"/>
    <property type="molecule type" value="Genomic_DNA"/>
</dbReference>
<reference evidence="5 6" key="1">
    <citation type="submission" date="2018-12" db="EMBL/GenBank/DDBJ databases">
        <title>Alloscrdovia theropitheci sp. nov: a novel taxon from the feces of the bleeding-herat monkey (Theropithecus geleda).</title>
        <authorList>
            <person name="Modesto M."/>
        </authorList>
    </citation>
    <scope>NUCLEOTIDE SEQUENCE [LARGE SCALE GENOMIC DNA]</scope>
    <source>
        <strain evidence="5 6">GLDI4/2</strain>
    </source>
</reference>
<dbReference type="PANTHER" id="PTHR10695">
    <property type="entry name" value="DEPHOSPHO-COA KINASE-RELATED"/>
    <property type="match status" value="1"/>
</dbReference>
<name>A0A4V2MU17_9BIFI</name>
<sequence>MKTEQRRFMRIGITGGIAAGKSTVSKHLISRGYNVIDYDQLAREIVLPHSPIVKQIEEEFGSHSVNEDGTVNRLWLAHNVFTDDNKRHHINDIMHPAVYALAVQKERDIITQNPDARMIFHDIPLLIETLDIAKKNGFVFDHIMTIEADDDIRIQRMIETRGMAKAEARARIDAQLTREQREATADVVIDSNLNVKDMLSIVDNTLENWLTA</sequence>
<keyword evidence="3" id="KW-0963">Cytoplasm</keyword>
<evidence type="ECO:0000256" key="3">
    <source>
        <dbReference type="HAMAP-Rule" id="MF_00376"/>
    </source>
</evidence>
<evidence type="ECO:0000313" key="6">
    <source>
        <dbReference type="Proteomes" id="UP000291289"/>
    </source>
</evidence>
<dbReference type="AlphaFoldDB" id="A0A4V2MU17"/>
<dbReference type="OrthoDB" id="9812943at2"/>
<evidence type="ECO:0000256" key="4">
    <source>
        <dbReference type="NCBIfam" id="TIGR00152"/>
    </source>
</evidence>
<evidence type="ECO:0000256" key="1">
    <source>
        <dbReference type="ARBA" id="ARBA00022741"/>
    </source>
</evidence>
<comment type="catalytic activity">
    <reaction evidence="3">
        <text>3'-dephospho-CoA + ATP = ADP + CoA + H(+)</text>
        <dbReference type="Rhea" id="RHEA:18245"/>
        <dbReference type="ChEBI" id="CHEBI:15378"/>
        <dbReference type="ChEBI" id="CHEBI:30616"/>
        <dbReference type="ChEBI" id="CHEBI:57287"/>
        <dbReference type="ChEBI" id="CHEBI:57328"/>
        <dbReference type="ChEBI" id="CHEBI:456216"/>
        <dbReference type="EC" id="2.7.1.24"/>
    </reaction>
</comment>